<reference evidence="1 2" key="1">
    <citation type="journal article" date="2019" name="Sci. Rep.">
        <title>Orb-weaving spider Araneus ventricosus genome elucidates the spidroin gene catalogue.</title>
        <authorList>
            <person name="Kono N."/>
            <person name="Nakamura H."/>
            <person name="Ohtoshi R."/>
            <person name="Moran D.A.P."/>
            <person name="Shinohara A."/>
            <person name="Yoshida Y."/>
            <person name="Fujiwara M."/>
            <person name="Mori M."/>
            <person name="Tomita M."/>
            <person name="Arakawa K."/>
        </authorList>
    </citation>
    <scope>NUCLEOTIDE SEQUENCE [LARGE SCALE GENOMIC DNA]</scope>
</reference>
<evidence type="ECO:0000313" key="2">
    <source>
        <dbReference type="Proteomes" id="UP000499080"/>
    </source>
</evidence>
<dbReference type="EMBL" id="BGPR01010347">
    <property type="protein sequence ID" value="GBN45687.1"/>
    <property type="molecule type" value="Genomic_DNA"/>
</dbReference>
<name>A0A4Y2P5V0_ARAVE</name>
<accession>A0A4Y2P5V0</accession>
<keyword evidence="2" id="KW-1185">Reference proteome</keyword>
<proteinExistence type="predicted"/>
<gene>
    <name evidence="1" type="ORF">AVEN_117517_1</name>
</gene>
<dbReference type="Proteomes" id="UP000499080">
    <property type="component" value="Unassembled WGS sequence"/>
</dbReference>
<sequence>MSATVRAIIVIISDLLSVLLLICASAVFPVTRASCFLEYSRIMRHYPACWTAFAVHPPYDFCDNILEDSCSISDNRHYRQQQKCERQGLQPIRSESHTILFLYDSRRSRTRISPVM</sequence>
<protein>
    <submittedName>
        <fullName evidence="1">Uncharacterized protein</fullName>
    </submittedName>
</protein>
<organism evidence="1 2">
    <name type="scientific">Araneus ventricosus</name>
    <name type="common">Orbweaver spider</name>
    <name type="synonym">Epeira ventricosa</name>
    <dbReference type="NCBI Taxonomy" id="182803"/>
    <lineage>
        <taxon>Eukaryota</taxon>
        <taxon>Metazoa</taxon>
        <taxon>Ecdysozoa</taxon>
        <taxon>Arthropoda</taxon>
        <taxon>Chelicerata</taxon>
        <taxon>Arachnida</taxon>
        <taxon>Araneae</taxon>
        <taxon>Araneomorphae</taxon>
        <taxon>Entelegynae</taxon>
        <taxon>Araneoidea</taxon>
        <taxon>Araneidae</taxon>
        <taxon>Araneus</taxon>
    </lineage>
</organism>
<evidence type="ECO:0000313" key="1">
    <source>
        <dbReference type="EMBL" id="GBN45687.1"/>
    </source>
</evidence>
<dbReference type="AlphaFoldDB" id="A0A4Y2P5V0"/>
<comment type="caution">
    <text evidence="1">The sequence shown here is derived from an EMBL/GenBank/DDBJ whole genome shotgun (WGS) entry which is preliminary data.</text>
</comment>